<organism evidence="4 5">
    <name type="scientific">Pristionchus pacificus</name>
    <name type="common">Parasitic nematode worm</name>
    <dbReference type="NCBI Taxonomy" id="54126"/>
    <lineage>
        <taxon>Eukaryota</taxon>
        <taxon>Metazoa</taxon>
        <taxon>Ecdysozoa</taxon>
        <taxon>Nematoda</taxon>
        <taxon>Chromadorea</taxon>
        <taxon>Rhabditida</taxon>
        <taxon>Rhabditina</taxon>
        <taxon>Diplogasteromorpha</taxon>
        <taxon>Diplogasteroidea</taxon>
        <taxon>Neodiplogasteridae</taxon>
        <taxon>Pristionchus</taxon>
    </lineage>
</organism>
<keyword evidence="2" id="KW-0812">Transmembrane</keyword>
<dbReference type="AlphaFoldDB" id="A0A2A6CTW7"/>
<evidence type="ECO:0000313" key="5">
    <source>
        <dbReference type="Proteomes" id="UP000005239"/>
    </source>
</evidence>
<gene>
    <name evidence="4" type="primary">WBGene00093017</name>
</gene>
<feature type="region of interest" description="Disordered" evidence="1">
    <location>
        <begin position="773"/>
        <end position="816"/>
    </location>
</feature>
<evidence type="ECO:0000256" key="2">
    <source>
        <dbReference type="SAM" id="Phobius"/>
    </source>
</evidence>
<feature type="compositionally biased region" description="Polar residues" evidence="1">
    <location>
        <begin position="405"/>
        <end position="415"/>
    </location>
</feature>
<keyword evidence="3" id="KW-0732">Signal</keyword>
<keyword evidence="2" id="KW-0472">Membrane</keyword>
<feature type="compositionally biased region" description="Low complexity" evidence="1">
    <location>
        <begin position="429"/>
        <end position="455"/>
    </location>
</feature>
<evidence type="ECO:0000256" key="1">
    <source>
        <dbReference type="SAM" id="MobiDB-lite"/>
    </source>
</evidence>
<proteinExistence type="predicted"/>
<feature type="signal peptide" evidence="3">
    <location>
        <begin position="1"/>
        <end position="16"/>
    </location>
</feature>
<accession>A0A8R1U5R5</accession>
<feature type="region of interest" description="Disordered" evidence="1">
    <location>
        <begin position="746"/>
        <end position="765"/>
    </location>
</feature>
<feature type="region of interest" description="Disordered" evidence="1">
    <location>
        <begin position="404"/>
        <end position="482"/>
    </location>
</feature>
<feature type="compositionally biased region" description="Polar residues" evidence="1">
    <location>
        <begin position="917"/>
        <end position="931"/>
    </location>
</feature>
<keyword evidence="2" id="KW-1133">Transmembrane helix</keyword>
<evidence type="ECO:0000313" key="4">
    <source>
        <dbReference type="EnsemblMetazoa" id="PPA03463.1"/>
    </source>
</evidence>
<name>A0A2A6CTW7_PRIPA</name>
<feature type="compositionally biased region" description="Gly residues" evidence="1">
    <location>
        <begin position="798"/>
        <end position="809"/>
    </location>
</feature>
<reference evidence="4" key="2">
    <citation type="submission" date="2022-06" db="UniProtKB">
        <authorList>
            <consortium name="EnsemblMetazoa"/>
        </authorList>
    </citation>
    <scope>IDENTIFICATION</scope>
    <source>
        <strain evidence="4">PS312</strain>
    </source>
</reference>
<reference evidence="5" key="1">
    <citation type="journal article" date="2008" name="Nat. Genet.">
        <title>The Pristionchus pacificus genome provides a unique perspective on nematode lifestyle and parasitism.</title>
        <authorList>
            <person name="Dieterich C."/>
            <person name="Clifton S.W."/>
            <person name="Schuster L.N."/>
            <person name="Chinwalla A."/>
            <person name="Delehaunty K."/>
            <person name="Dinkelacker I."/>
            <person name="Fulton L."/>
            <person name="Fulton R."/>
            <person name="Godfrey J."/>
            <person name="Minx P."/>
            <person name="Mitreva M."/>
            <person name="Roeseler W."/>
            <person name="Tian H."/>
            <person name="Witte H."/>
            <person name="Yang S.P."/>
            <person name="Wilson R.K."/>
            <person name="Sommer R.J."/>
        </authorList>
    </citation>
    <scope>NUCLEOTIDE SEQUENCE [LARGE SCALE GENOMIC DNA]</scope>
    <source>
        <strain evidence="5">PS312</strain>
    </source>
</reference>
<feature type="region of interest" description="Disordered" evidence="1">
    <location>
        <begin position="853"/>
        <end position="938"/>
    </location>
</feature>
<feature type="compositionally biased region" description="Polar residues" evidence="1">
    <location>
        <begin position="884"/>
        <end position="905"/>
    </location>
</feature>
<dbReference type="EnsemblMetazoa" id="PPA03463.1">
    <property type="protein sequence ID" value="PPA03463.1"/>
    <property type="gene ID" value="WBGene00093017"/>
</dbReference>
<dbReference type="Proteomes" id="UP000005239">
    <property type="component" value="Unassembled WGS sequence"/>
</dbReference>
<accession>A0A2A6CTW7</accession>
<evidence type="ECO:0000256" key="3">
    <source>
        <dbReference type="SAM" id="SignalP"/>
    </source>
</evidence>
<dbReference type="OrthoDB" id="5869255at2759"/>
<feature type="transmembrane region" description="Helical" evidence="2">
    <location>
        <begin position="1099"/>
        <end position="1120"/>
    </location>
</feature>
<keyword evidence="5" id="KW-1185">Reference proteome</keyword>
<sequence>MRLALFTILLAGGATASKARLKRQALPSNHVQVHSLNSNVSVADVVVVVTSSDSRIDILEKKLNLSTWATSSNVSFDTFDTFVNYTATAAETFARMQGVELHAQAGNSEASFTHFFPCFSMTTSKAFDSAINNSLTGRVNVSIADSGMKIQALEGKWADVTASTREANNTAKSMNIYSNMSLDSSYERRLVLSAVDRLYDMEAILLGARVRTTYGDVMIDIDPDYRTARIYTNAHTIELKTTLSPFGIEFNNERMLISAPFEETTARIQKNSSDVHFIVGQLSQLRLTRGGGDIQLGGNKAQADRINVTSNSMNMDLFSTREMDARTNQSHISMMTNSTTASLTSLMHHLHVTGGVPQMGLYTGNLTINISTKPAVSIQPTLFPGFTAPADKFANVGPKGFPGDTGTNGQFSRATTAPGIDGSTGGGDVTVVTEGATSGAEGTTGANTDSGVTEGVTGGVTEEDADRTVGYRTPSPETTPGGEVVVTVNPVEGGLTGGDSTTEATLVVSSDWTLPPTQGELTTELPLVVSTDGSETQVSTDGQMTGGVSAGETQSAEATTQFVIGEGTDSVPADATTGAPGETTPSAELSTVPIGGEVTGGPVAEQTTVPSGGEFTGAVELTTVPTGSETTAGTVDGQAITAGGDLSTVPDVTTVSGQGESTIGGGVEVTTVQPDGSATSQGVTGTGAGQVEGELSTVGGAGETTAVPGEAVASTISGEVTVAPGEGSTAAGGEGVTVLPGEATTVVGGEATPGQGDGGRSTVAVGGSEATLAPGEAATTPGSQVEGAASTVPSEVTDGGGEGTTGGNGEATSVSGEGVTVVTEAPGGEATTAGGDSTDPSILLTTVLTVDGSTTGQPIPSDFPTPVTLPGEESSSPVVDGGVSTENGASGDSTTGSSVVDQSTPEGVRTIEPDFATPNTLIPDETTTSHIPTPGPLPEDFSTTDYPTPGTLITADPPTTEDFLIAHWSTDSIPESGGFDIYATIASVQLPVAPTPLVAQQAMDITEPEALTSLEKRSPISRTETFRVRLRSPRKVNASDSSFTRELTRNVIEIANRTLESTHAIADRRKRNVEVDPIILNIIERIEVYATIDNGSNNWILPLILIVVALMIVVLGFVAYKMLNASALLKGLPSCCDRSLRIADSASFRSFS</sequence>
<feature type="chain" id="PRO_5043332722" evidence="3">
    <location>
        <begin position="17"/>
        <end position="1152"/>
    </location>
</feature>
<protein>
    <submittedName>
        <fullName evidence="4">Uncharacterized protein</fullName>
    </submittedName>
</protein>